<dbReference type="InterPro" id="IPR021335">
    <property type="entry name" value="DUF2948"/>
</dbReference>
<evidence type="ECO:0000313" key="1">
    <source>
        <dbReference type="EMBL" id="RAK63013.1"/>
    </source>
</evidence>
<organism evidence="1 2">
    <name type="scientific">Phenylobacterium kunshanense</name>
    <dbReference type="NCBI Taxonomy" id="1445034"/>
    <lineage>
        <taxon>Bacteria</taxon>
        <taxon>Pseudomonadati</taxon>
        <taxon>Pseudomonadota</taxon>
        <taxon>Alphaproteobacteria</taxon>
        <taxon>Caulobacterales</taxon>
        <taxon>Caulobacteraceae</taxon>
        <taxon>Phenylobacterium</taxon>
    </lineage>
</organism>
<sequence>MSEARPLQLLAEDEGDLAVLSAALQDAVAKVGDIAFEPRSRRLTIVFNRYRWEAGVRQRVRSALQLGGVMQVQTRKIRRDRPDGVVELLAIGFQPEEAPGGTLTLSFAGGGDLRARVECVDAVLADVSAPWPTPRTPSHEA</sequence>
<dbReference type="AlphaFoldDB" id="A0A328B7B9"/>
<keyword evidence="2" id="KW-1185">Reference proteome</keyword>
<gene>
    <name evidence="1" type="ORF">DJ019_17205</name>
</gene>
<dbReference type="RefSeq" id="WP_111277330.1">
    <property type="nucleotide sequence ID" value="NZ_QFYS01000009.1"/>
</dbReference>
<dbReference type="EMBL" id="QFYS01000009">
    <property type="protein sequence ID" value="RAK63013.1"/>
    <property type="molecule type" value="Genomic_DNA"/>
</dbReference>
<dbReference type="Proteomes" id="UP000249524">
    <property type="component" value="Unassembled WGS sequence"/>
</dbReference>
<name>A0A328B7B9_9CAUL</name>
<protein>
    <submittedName>
        <fullName evidence="1">DUF2948 domain-containing protein</fullName>
    </submittedName>
</protein>
<dbReference type="Pfam" id="PF11164">
    <property type="entry name" value="DUF2948"/>
    <property type="match status" value="1"/>
</dbReference>
<comment type="caution">
    <text evidence="1">The sequence shown here is derived from an EMBL/GenBank/DDBJ whole genome shotgun (WGS) entry which is preliminary data.</text>
</comment>
<evidence type="ECO:0000313" key="2">
    <source>
        <dbReference type="Proteomes" id="UP000249524"/>
    </source>
</evidence>
<proteinExistence type="predicted"/>
<dbReference type="OrthoDB" id="9806367at2"/>
<reference evidence="1 2" key="1">
    <citation type="submission" date="2018-05" db="EMBL/GenBank/DDBJ databases">
        <authorList>
            <person name="Lanie J.A."/>
            <person name="Ng W.-L."/>
            <person name="Kazmierczak K.M."/>
            <person name="Andrzejewski T.M."/>
            <person name="Davidsen T.M."/>
            <person name="Wayne K.J."/>
            <person name="Tettelin H."/>
            <person name="Glass J.I."/>
            <person name="Rusch D."/>
            <person name="Podicherti R."/>
            <person name="Tsui H.-C.T."/>
            <person name="Winkler M.E."/>
        </authorList>
    </citation>
    <scope>NUCLEOTIDE SEQUENCE [LARGE SCALE GENOMIC DNA]</scope>
    <source>
        <strain evidence="1 2">BUT-10</strain>
    </source>
</reference>
<accession>A0A328B7B9</accession>